<dbReference type="Pfam" id="PF01699">
    <property type="entry name" value="Na_Ca_ex"/>
    <property type="match status" value="2"/>
</dbReference>
<proteinExistence type="predicted"/>
<keyword evidence="2 5" id="KW-0812">Transmembrane</keyword>
<evidence type="ECO:0000256" key="4">
    <source>
        <dbReference type="ARBA" id="ARBA00023136"/>
    </source>
</evidence>
<evidence type="ECO:0000313" key="7">
    <source>
        <dbReference type="EMBL" id="AXK42067.1"/>
    </source>
</evidence>
<evidence type="ECO:0000256" key="5">
    <source>
        <dbReference type="SAM" id="Phobius"/>
    </source>
</evidence>
<feature type="transmembrane region" description="Helical" evidence="5">
    <location>
        <begin position="291"/>
        <end position="308"/>
    </location>
</feature>
<dbReference type="NCBIfam" id="TIGR00367">
    <property type="entry name" value="calcium/sodium antiporter"/>
    <property type="match status" value="1"/>
</dbReference>
<dbReference type="Proteomes" id="UP000254508">
    <property type="component" value="Chromosome"/>
</dbReference>
<keyword evidence="4 5" id="KW-0472">Membrane</keyword>
<feature type="domain" description="Sodium/calcium exchanger membrane region" evidence="6">
    <location>
        <begin position="167"/>
        <end position="307"/>
    </location>
</feature>
<dbReference type="RefSeq" id="WP_115416252.1">
    <property type="nucleotide sequence ID" value="NZ_CP031357.1"/>
</dbReference>
<feature type="transmembrane region" description="Helical" evidence="5">
    <location>
        <begin position="162"/>
        <end position="181"/>
    </location>
</feature>
<evidence type="ECO:0000256" key="1">
    <source>
        <dbReference type="ARBA" id="ARBA00004141"/>
    </source>
</evidence>
<dbReference type="Gene3D" id="1.20.1420.30">
    <property type="entry name" value="NCX, central ion-binding region"/>
    <property type="match status" value="1"/>
</dbReference>
<evidence type="ECO:0000256" key="3">
    <source>
        <dbReference type="ARBA" id="ARBA00022989"/>
    </source>
</evidence>
<protein>
    <submittedName>
        <fullName evidence="7">Sodium:calcium antiporter</fullName>
    </submittedName>
</protein>
<evidence type="ECO:0000313" key="8">
    <source>
        <dbReference type="Proteomes" id="UP000254508"/>
    </source>
</evidence>
<feature type="transmembrane region" description="Helical" evidence="5">
    <location>
        <begin position="201"/>
        <end position="225"/>
    </location>
</feature>
<feature type="transmembrane region" description="Helical" evidence="5">
    <location>
        <begin position="35"/>
        <end position="55"/>
    </location>
</feature>
<comment type="subcellular location">
    <subcellularLocation>
        <location evidence="1">Membrane</location>
        <topology evidence="1">Multi-pass membrane protein</topology>
    </subcellularLocation>
</comment>
<keyword evidence="8" id="KW-1185">Reference proteome</keyword>
<dbReference type="InterPro" id="IPR004481">
    <property type="entry name" value="K/Na/Ca-exchanger"/>
</dbReference>
<feature type="transmembrane region" description="Helical" evidence="5">
    <location>
        <begin position="266"/>
        <end position="284"/>
    </location>
</feature>
<dbReference type="GO" id="GO:0006874">
    <property type="term" value="P:intracellular calcium ion homeostasis"/>
    <property type="evidence" value="ECO:0007669"/>
    <property type="project" value="TreeGrafter"/>
</dbReference>
<dbReference type="InterPro" id="IPR044880">
    <property type="entry name" value="NCX_ion-bd_dom_sf"/>
</dbReference>
<evidence type="ECO:0000259" key="6">
    <source>
        <dbReference type="Pfam" id="PF01699"/>
    </source>
</evidence>
<dbReference type="PANTHER" id="PTHR10846:SF8">
    <property type="entry name" value="INNER MEMBRANE PROTEIN YRBG"/>
    <property type="match status" value="1"/>
</dbReference>
<dbReference type="InterPro" id="IPR004837">
    <property type="entry name" value="NaCa_Exmemb"/>
</dbReference>
<sequence length="309" mass="30776">MALTIMMVLGGLVLLTVGGELLVRGAVSISSRLGLPTVVTGVVIVGAATSMPELVTSVDAALMGSPGIAWGNIVGSNIANSLLILGAVALLFPFPLTGAGKRDAVVGLIASVLLAGIAFAGLHSIGIGIFLLAALATYVLWRVTHPRKTEAVEEDGQDGPQMALILAIALFLVGVGALVTGGHLLVEGAVEIARVAGVSEVAIGATVVAVGTSLPELAASIAAAWRGQPGLALGNVVGSNAFNLLLIGGVTMTIAPLAIPVELLDIEWPLLVASAALLLGLCAFAKQAGRALGALLLAAFAANSVLLFA</sequence>
<feature type="transmembrane region" description="Helical" evidence="5">
    <location>
        <begin position="237"/>
        <end position="260"/>
    </location>
</feature>
<organism evidence="7 8">
    <name type="scientific">Erythrobacter aureus</name>
    <dbReference type="NCBI Taxonomy" id="2182384"/>
    <lineage>
        <taxon>Bacteria</taxon>
        <taxon>Pseudomonadati</taxon>
        <taxon>Pseudomonadota</taxon>
        <taxon>Alphaproteobacteria</taxon>
        <taxon>Sphingomonadales</taxon>
        <taxon>Erythrobacteraceae</taxon>
        <taxon>Erythrobacter/Porphyrobacter group</taxon>
        <taxon>Erythrobacter</taxon>
    </lineage>
</organism>
<accession>A0A345YDR5</accession>
<dbReference type="PANTHER" id="PTHR10846">
    <property type="entry name" value="SODIUM/POTASSIUM/CALCIUM EXCHANGER"/>
    <property type="match status" value="1"/>
</dbReference>
<dbReference type="GO" id="GO:0005886">
    <property type="term" value="C:plasma membrane"/>
    <property type="evidence" value="ECO:0007669"/>
    <property type="project" value="TreeGrafter"/>
</dbReference>
<name>A0A345YDR5_9SPHN</name>
<dbReference type="OrthoDB" id="9794225at2"/>
<dbReference type="EMBL" id="CP031357">
    <property type="protein sequence ID" value="AXK42067.1"/>
    <property type="molecule type" value="Genomic_DNA"/>
</dbReference>
<feature type="transmembrane region" description="Helical" evidence="5">
    <location>
        <begin position="112"/>
        <end position="141"/>
    </location>
</feature>
<dbReference type="AlphaFoldDB" id="A0A345YDR5"/>
<evidence type="ECO:0000256" key="2">
    <source>
        <dbReference type="ARBA" id="ARBA00022692"/>
    </source>
</evidence>
<feature type="domain" description="Sodium/calcium exchanger membrane region" evidence="6">
    <location>
        <begin position="5"/>
        <end position="142"/>
    </location>
</feature>
<feature type="transmembrane region" description="Helical" evidence="5">
    <location>
        <begin position="67"/>
        <end position="92"/>
    </location>
</feature>
<dbReference type="GO" id="GO:0005262">
    <property type="term" value="F:calcium channel activity"/>
    <property type="evidence" value="ECO:0007669"/>
    <property type="project" value="TreeGrafter"/>
</dbReference>
<gene>
    <name evidence="7" type="ORF">DVR09_06695</name>
</gene>
<dbReference type="GO" id="GO:0008273">
    <property type="term" value="F:calcium, potassium:sodium antiporter activity"/>
    <property type="evidence" value="ECO:0007669"/>
    <property type="project" value="TreeGrafter"/>
</dbReference>
<dbReference type="KEGG" id="err:DVR09_06695"/>
<keyword evidence="3 5" id="KW-1133">Transmembrane helix</keyword>
<reference evidence="8" key="1">
    <citation type="submission" date="2018-07" db="EMBL/GenBank/DDBJ databases">
        <title>Genome sequence of Erythrobacter strain YH-07, an antagonistic bacterium isolated from Yellow Sea.</title>
        <authorList>
            <person name="Tang T."/>
            <person name="Liu Q."/>
            <person name="Sun X."/>
        </authorList>
    </citation>
    <scope>NUCLEOTIDE SEQUENCE [LARGE SCALE GENOMIC DNA]</scope>
    <source>
        <strain evidence="8">YH-07</strain>
    </source>
</reference>